<keyword evidence="7" id="KW-1185">Reference proteome</keyword>
<protein>
    <submittedName>
        <fullName evidence="6">Anaerobic selenocysteine-containing dehydrogenase</fullName>
    </submittedName>
</protein>
<reference evidence="6 7" key="1">
    <citation type="submission" date="2020-08" db="EMBL/GenBank/DDBJ databases">
        <title>Sequencing the genomes of 1000 actinobacteria strains.</title>
        <authorList>
            <person name="Klenk H.-P."/>
        </authorList>
    </citation>
    <scope>NUCLEOTIDE SEQUENCE [LARGE SCALE GENOMIC DNA]</scope>
    <source>
        <strain evidence="6 7">DSM 45267</strain>
    </source>
</reference>
<comment type="similarity">
    <text evidence="1">Belongs to the prokaryotic molybdopterin-containing oxidoreductase family.</text>
</comment>
<dbReference type="RefSeq" id="WP_221213550.1">
    <property type="nucleotide sequence ID" value="NZ_JACIBS010000005.1"/>
</dbReference>
<evidence type="ECO:0000256" key="1">
    <source>
        <dbReference type="ARBA" id="ARBA00010312"/>
    </source>
</evidence>
<dbReference type="InterPro" id="IPR037949">
    <property type="entry name" value="MopB_CT_Acetylene-hydratase"/>
</dbReference>
<dbReference type="Proteomes" id="UP000564573">
    <property type="component" value="Unassembled WGS sequence"/>
</dbReference>
<dbReference type="GO" id="GO:0016491">
    <property type="term" value="F:oxidoreductase activity"/>
    <property type="evidence" value="ECO:0007669"/>
    <property type="project" value="InterPro"/>
</dbReference>
<dbReference type="EMBL" id="JACIBS010000005">
    <property type="protein sequence ID" value="MBB3665521.1"/>
    <property type="molecule type" value="Genomic_DNA"/>
</dbReference>
<keyword evidence="2" id="KW-0479">Metal-binding</keyword>
<keyword evidence="4" id="KW-0411">Iron-sulfur</keyword>
<dbReference type="GO" id="GO:0043546">
    <property type="term" value="F:molybdopterin cofactor binding"/>
    <property type="evidence" value="ECO:0007669"/>
    <property type="project" value="InterPro"/>
</dbReference>
<dbReference type="InterPro" id="IPR006656">
    <property type="entry name" value="Mopterin_OxRdtase"/>
</dbReference>
<accession>A0A839XS16</accession>
<proteinExistence type="inferred from homology"/>
<evidence type="ECO:0000259" key="5">
    <source>
        <dbReference type="PROSITE" id="PS51669"/>
    </source>
</evidence>
<dbReference type="GO" id="GO:0018818">
    <property type="term" value="F:acetylene hydratase activity"/>
    <property type="evidence" value="ECO:0007669"/>
    <property type="project" value="InterPro"/>
</dbReference>
<evidence type="ECO:0000313" key="6">
    <source>
        <dbReference type="EMBL" id="MBB3665521.1"/>
    </source>
</evidence>
<dbReference type="InterPro" id="IPR006657">
    <property type="entry name" value="MoPterin_dinucl-bd_dom"/>
</dbReference>
<evidence type="ECO:0000256" key="2">
    <source>
        <dbReference type="ARBA" id="ARBA00022723"/>
    </source>
</evidence>
<dbReference type="PANTHER" id="PTHR43742">
    <property type="entry name" value="TRIMETHYLAMINE-N-OXIDE REDUCTASE"/>
    <property type="match status" value="1"/>
</dbReference>
<dbReference type="GO" id="GO:0046872">
    <property type="term" value="F:metal ion binding"/>
    <property type="evidence" value="ECO:0007669"/>
    <property type="project" value="UniProtKB-KW"/>
</dbReference>
<dbReference type="InterPro" id="IPR006963">
    <property type="entry name" value="Mopterin_OxRdtase_4Fe-4S_dom"/>
</dbReference>
<evidence type="ECO:0000256" key="3">
    <source>
        <dbReference type="ARBA" id="ARBA00023004"/>
    </source>
</evidence>
<feature type="domain" description="4Fe-4S Mo/W bis-MGD-type" evidence="5">
    <location>
        <begin position="10"/>
        <end position="67"/>
    </location>
</feature>
<dbReference type="SMART" id="SM00926">
    <property type="entry name" value="Molybdop_Fe4S4"/>
    <property type="match status" value="1"/>
</dbReference>
<dbReference type="Gene3D" id="2.20.25.90">
    <property type="entry name" value="ADC-like domains"/>
    <property type="match status" value="1"/>
</dbReference>
<dbReference type="SUPFAM" id="SSF53706">
    <property type="entry name" value="Formate dehydrogenase/DMSO reductase, domains 1-3"/>
    <property type="match status" value="1"/>
</dbReference>
<name>A0A839XS16_9PSEU</name>
<dbReference type="PROSITE" id="PS51669">
    <property type="entry name" value="4FE4S_MOW_BIS_MGD"/>
    <property type="match status" value="1"/>
</dbReference>
<dbReference type="Pfam" id="PF00384">
    <property type="entry name" value="Molybdopterin"/>
    <property type="match status" value="1"/>
</dbReference>
<dbReference type="Pfam" id="PF01568">
    <property type="entry name" value="Molydop_binding"/>
    <property type="match status" value="1"/>
</dbReference>
<comment type="caution">
    <text evidence="6">The sequence shown here is derived from an EMBL/GenBank/DDBJ whole genome shotgun (WGS) entry which is preliminary data.</text>
</comment>
<dbReference type="InterPro" id="IPR050612">
    <property type="entry name" value="Prok_Mopterin_Oxidored"/>
</dbReference>
<gene>
    <name evidence="6" type="ORF">FB384_004479</name>
</gene>
<evidence type="ECO:0000256" key="4">
    <source>
        <dbReference type="ARBA" id="ARBA00023014"/>
    </source>
</evidence>
<dbReference type="Gene3D" id="3.40.50.740">
    <property type="match status" value="1"/>
</dbReference>
<dbReference type="GO" id="GO:0051536">
    <property type="term" value="F:iron-sulfur cluster binding"/>
    <property type="evidence" value="ECO:0007669"/>
    <property type="project" value="UniProtKB-KW"/>
</dbReference>
<sequence>MAKLNYTDGSEVRRTFCTLCPQHCGMLFRVDGEGEPQAFDGDRNNPVANGKLCIKGTTALEIHRHDDRLNFPLKRVGKRGEGKWERISWQQAMDEIAAKLRDLREQDGPESVATLGGTHKTPGDWASWRWAADFGTPNFVSQGRNCGVSEYIAEISMYGWDTVYQSFYPGKTKCIVIWGSNPAESSPPSFERLRQCQAQGAKLIVVDPRRTKTAARADLHLPVRPRTDGALALGLIHVMIRDGIYDKEFVENWCTGFDEVEKEAAQWTPERTEEITGVPADDIVTAAHMYATLGPARLSFGVAATQLGEGASRSAVLGRSILRAISGNLDRPGGEPLGNPYDENTFSWLPNINFEKLVDHPLRTRESVNAHETPITSISGYKAFREATAKIYPEGHTGTAYVLFASQPAIYRAITEQDPYPVKAVLVQCGEPLLSMGAGKAAYDAFTSEKLELLVTMDMWMTPTAQLSDYVLPAADFMERADLSAHWGIGNFFVVGQQSTEPVGERRNDYDLWAELGRRLSDDPDYWPETVEGMFDRFLAPSGKSYREWADGEVNHRFIKPVFYKYKERGFATPSGKVELVPSLFERFGVEARPVYTGPPYSVPDAPEAEYPLQMIPGSRVRELTASNLRQSERLKRIHPEPICDVHPDTATQYGISDGEWMIIERPEGAIRQRARLDPSLRRDTVNPDGYWWNPDEAQYEPHLSGVWVSNANAITPGAPELSSFAGDQPLRGARCRIRAGEEPVAPPRERVLTGTTTED</sequence>
<organism evidence="6 7">
    <name type="scientific">Prauserella sediminis</name>
    <dbReference type="NCBI Taxonomy" id="577680"/>
    <lineage>
        <taxon>Bacteria</taxon>
        <taxon>Bacillati</taxon>
        <taxon>Actinomycetota</taxon>
        <taxon>Actinomycetes</taxon>
        <taxon>Pseudonocardiales</taxon>
        <taxon>Pseudonocardiaceae</taxon>
        <taxon>Prauserella</taxon>
        <taxon>Prauserella salsuginis group</taxon>
    </lineage>
</organism>
<dbReference type="CDD" id="cd02781">
    <property type="entry name" value="MopB_CT_Acetylene-hydratase"/>
    <property type="match status" value="1"/>
</dbReference>
<keyword evidence="3" id="KW-0408">Iron</keyword>
<dbReference type="Pfam" id="PF04879">
    <property type="entry name" value="Molybdop_Fe4S4"/>
    <property type="match status" value="1"/>
</dbReference>
<dbReference type="AlphaFoldDB" id="A0A839XS16"/>
<dbReference type="SUPFAM" id="SSF50692">
    <property type="entry name" value="ADC-like"/>
    <property type="match status" value="1"/>
</dbReference>
<evidence type="ECO:0000313" key="7">
    <source>
        <dbReference type="Proteomes" id="UP000564573"/>
    </source>
</evidence>
<dbReference type="Gene3D" id="2.40.40.20">
    <property type="match status" value="1"/>
</dbReference>
<dbReference type="InterPro" id="IPR009010">
    <property type="entry name" value="Asp_de-COase-like_dom_sf"/>
</dbReference>
<dbReference type="Gene3D" id="3.40.228.10">
    <property type="entry name" value="Dimethylsulfoxide Reductase, domain 2"/>
    <property type="match status" value="1"/>
</dbReference>